<proteinExistence type="predicted"/>
<dbReference type="Proteomes" id="UP000078200">
    <property type="component" value="Unassembled WGS sequence"/>
</dbReference>
<keyword evidence="2" id="KW-1185">Reference proteome</keyword>
<sequence>MNLKVENDNTLPNIIKYARPLMYFISNKLPARDYFLVFQAVECFLANVKATLVNDTGMWDSHSIEAFEDITQARFHDRRYCMDLDRDRDLKSCKIILFGLTWLGAGPAVLASI</sequence>
<dbReference type="InterPro" id="IPR035437">
    <property type="entry name" value="SNase_OB-fold_sf"/>
</dbReference>
<organism evidence="1 2">
    <name type="scientific">Glossina austeni</name>
    <name type="common">Savannah tsetse fly</name>
    <dbReference type="NCBI Taxonomy" id="7395"/>
    <lineage>
        <taxon>Eukaryota</taxon>
        <taxon>Metazoa</taxon>
        <taxon>Ecdysozoa</taxon>
        <taxon>Arthropoda</taxon>
        <taxon>Hexapoda</taxon>
        <taxon>Insecta</taxon>
        <taxon>Pterygota</taxon>
        <taxon>Neoptera</taxon>
        <taxon>Endopterygota</taxon>
        <taxon>Diptera</taxon>
        <taxon>Brachycera</taxon>
        <taxon>Muscomorpha</taxon>
        <taxon>Hippoboscoidea</taxon>
        <taxon>Glossinidae</taxon>
        <taxon>Glossina</taxon>
    </lineage>
</organism>
<dbReference type="STRING" id="7395.A0A1A9UIT7"/>
<name>A0A1A9UIT7_GLOAU</name>
<dbReference type="VEuPathDB" id="VectorBase:GAUT006295"/>
<accession>A0A1A9UIT7</accession>
<evidence type="ECO:0000313" key="2">
    <source>
        <dbReference type="Proteomes" id="UP000078200"/>
    </source>
</evidence>
<dbReference type="Gene3D" id="2.40.50.90">
    <property type="match status" value="1"/>
</dbReference>
<reference evidence="1" key="1">
    <citation type="submission" date="2020-05" db="UniProtKB">
        <authorList>
            <consortium name="EnsemblMetazoa"/>
        </authorList>
    </citation>
    <scope>IDENTIFICATION</scope>
    <source>
        <strain evidence="1">TTRI</strain>
    </source>
</reference>
<dbReference type="AlphaFoldDB" id="A0A1A9UIT7"/>
<protein>
    <submittedName>
        <fullName evidence="1">Uncharacterized protein</fullName>
    </submittedName>
</protein>
<evidence type="ECO:0000313" key="1">
    <source>
        <dbReference type="EnsemblMetazoa" id="GAUT006295-PA"/>
    </source>
</evidence>
<dbReference type="EnsemblMetazoa" id="GAUT006295-RA">
    <property type="protein sequence ID" value="GAUT006295-PA"/>
    <property type="gene ID" value="GAUT006295"/>
</dbReference>